<dbReference type="Gene3D" id="1.10.357.10">
    <property type="entry name" value="Tetracycline Repressor, domain 2"/>
    <property type="match status" value="1"/>
</dbReference>
<accession>A0A222FHD8</accession>
<dbReference type="GO" id="GO:0003677">
    <property type="term" value="F:DNA binding"/>
    <property type="evidence" value="ECO:0007669"/>
    <property type="project" value="UniProtKB-KW"/>
</dbReference>
<dbReference type="InterPro" id="IPR009057">
    <property type="entry name" value="Homeodomain-like_sf"/>
</dbReference>
<evidence type="ECO:0000259" key="5">
    <source>
        <dbReference type="Pfam" id="PF02909"/>
    </source>
</evidence>
<keyword evidence="7" id="KW-1185">Reference proteome</keyword>
<evidence type="ECO:0000256" key="2">
    <source>
        <dbReference type="ARBA" id="ARBA00023125"/>
    </source>
</evidence>
<protein>
    <submittedName>
        <fullName evidence="6">TetR family transcriptional regulator</fullName>
    </submittedName>
</protein>
<keyword evidence="1" id="KW-0805">Transcription regulation</keyword>
<organism evidence="6 7">
    <name type="scientific">Bacterioplanes sanyensis</name>
    <dbReference type="NCBI Taxonomy" id="1249553"/>
    <lineage>
        <taxon>Bacteria</taxon>
        <taxon>Pseudomonadati</taxon>
        <taxon>Pseudomonadota</taxon>
        <taxon>Gammaproteobacteria</taxon>
        <taxon>Oceanospirillales</taxon>
        <taxon>Oceanospirillaceae</taxon>
        <taxon>Bacterioplanes</taxon>
    </lineage>
</organism>
<dbReference type="EMBL" id="CP022530">
    <property type="protein sequence ID" value="ASP37653.1"/>
    <property type="molecule type" value="Genomic_DNA"/>
</dbReference>
<dbReference type="OrthoDB" id="329481at2"/>
<evidence type="ECO:0000313" key="7">
    <source>
        <dbReference type="Proteomes" id="UP000202440"/>
    </source>
</evidence>
<name>A0A222FHD8_9GAMM</name>
<keyword evidence="2" id="KW-0238">DNA-binding</keyword>
<dbReference type="AlphaFoldDB" id="A0A222FHD8"/>
<feature type="domain" description="Tetracycline repressor TetR C-terminal" evidence="5">
    <location>
        <begin position="66"/>
        <end position="161"/>
    </location>
</feature>
<evidence type="ECO:0000256" key="3">
    <source>
        <dbReference type="ARBA" id="ARBA00023163"/>
    </source>
</evidence>
<dbReference type="InterPro" id="IPR001647">
    <property type="entry name" value="HTH_TetR"/>
</dbReference>
<dbReference type="Pfam" id="PF02909">
    <property type="entry name" value="TetR_C_1"/>
    <property type="match status" value="1"/>
</dbReference>
<dbReference type="InterPro" id="IPR036271">
    <property type="entry name" value="Tet_transcr_reg_TetR-rel_C_sf"/>
</dbReference>
<gene>
    <name evidence="6" type="ORF">CHH28_02740</name>
</gene>
<evidence type="ECO:0000259" key="4">
    <source>
        <dbReference type="Pfam" id="PF00440"/>
    </source>
</evidence>
<dbReference type="InterPro" id="IPR004111">
    <property type="entry name" value="Repressor_TetR_C"/>
</dbReference>
<dbReference type="Proteomes" id="UP000202440">
    <property type="component" value="Chromosome"/>
</dbReference>
<reference evidence="6 7" key="1">
    <citation type="submission" date="2017-07" db="EMBL/GenBank/DDBJ databases">
        <title>Annotated genome sequence of Bacterioplanes sanyensis isolated from Red Sea.</title>
        <authorList>
            <person name="Rehman Z.U."/>
        </authorList>
    </citation>
    <scope>NUCLEOTIDE SEQUENCE [LARGE SCALE GENOMIC DNA]</scope>
    <source>
        <strain evidence="6 7">NV9</strain>
    </source>
</reference>
<sequence>MANKLSREQILKATQDYYLINGKMPSIRKLATELDSDPMAIYYYFSSKQALLEALCCELVGAIEAPTTGRWQARVQALCEQYLALLQRYPGLLHILLTLESDGPAQRFCQCLQTLLSAQYSSADIAILQDLIADYLHGVALAQEAQPEQWPAIQQSFTRVLPWLLKQPQR</sequence>
<proteinExistence type="predicted"/>
<dbReference type="KEGG" id="bsan:CHH28_02740"/>
<dbReference type="SUPFAM" id="SSF48498">
    <property type="entry name" value="Tetracyclin repressor-like, C-terminal domain"/>
    <property type="match status" value="1"/>
</dbReference>
<dbReference type="Pfam" id="PF00440">
    <property type="entry name" value="TetR_N"/>
    <property type="match status" value="1"/>
</dbReference>
<feature type="domain" description="HTH tetR-type" evidence="4">
    <location>
        <begin position="26"/>
        <end position="55"/>
    </location>
</feature>
<keyword evidence="3" id="KW-0804">Transcription</keyword>
<dbReference type="GO" id="GO:0045892">
    <property type="term" value="P:negative regulation of DNA-templated transcription"/>
    <property type="evidence" value="ECO:0007669"/>
    <property type="project" value="InterPro"/>
</dbReference>
<dbReference type="RefSeq" id="WP_094058864.1">
    <property type="nucleotide sequence ID" value="NZ_CP022530.1"/>
</dbReference>
<evidence type="ECO:0000256" key="1">
    <source>
        <dbReference type="ARBA" id="ARBA00023015"/>
    </source>
</evidence>
<evidence type="ECO:0000313" key="6">
    <source>
        <dbReference type="EMBL" id="ASP37653.1"/>
    </source>
</evidence>
<dbReference type="SUPFAM" id="SSF46689">
    <property type="entry name" value="Homeodomain-like"/>
    <property type="match status" value="1"/>
</dbReference>